<accession>A0AAD4DCN8</accession>
<name>A0AAD4DCN8_9FUNG</name>
<dbReference type="SUPFAM" id="SSF52540">
    <property type="entry name" value="P-loop containing nucleoside triphosphate hydrolases"/>
    <property type="match status" value="1"/>
</dbReference>
<proteinExistence type="predicted"/>
<sequence length="211" mass="23507">MSLFNILTLLPALAVTLKRLLEQDPQLLPQRKKIRIEEGWRPFTASDGAVVDLPPSWIELLASTKFAPEPRAAFDHLKGNLLAGDGIAVPSMGQLPKDFGSHSQGHNNPFVTEQMLELWKDIRGDLECPYRRILSGPMGVGKSYLSYFLAAKAYTEGWLVLYISDAKVLDTNKQGEAALEVVMRFLAMNKDILTGAEFEMLVRNYNGTVDI</sequence>
<organism evidence="1 2">
    <name type="scientific">Linnemannia exigua</name>
    <dbReference type="NCBI Taxonomy" id="604196"/>
    <lineage>
        <taxon>Eukaryota</taxon>
        <taxon>Fungi</taxon>
        <taxon>Fungi incertae sedis</taxon>
        <taxon>Mucoromycota</taxon>
        <taxon>Mortierellomycotina</taxon>
        <taxon>Mortierellomycetes</taxon>
        <taxon>Mortierellales</taxon>
        <taxon>Mortierellaceae</taxon>
        <taxon>Linnemannia</taxon>
    </lineage>
</organism>
<comment type="caution">
    <text evidence="1">The sequence shown here is derived from an EMBL/GenBank/DDBJ whole genome shotgun (WGS) entry which is preliminary data.</text>
</comment>
<evidence type="ECO:0000313" key="2">
    <source>
        <dbReference type="Proteomes" id="UP001194580"/>
    </source>
</evidence>
<evidence type="ECO:0000313" key="1">
    <source>
        <dbReference type="EMBL" id="KAG0274612.1"/>
    </source>
</evidence>
<reference evidence="1" key="1">
    <citation type="journal article" date="2020" name="Fungal Divers.">
        <title>Resolving the Mortierellaceae phylogeny through synthesis of multi-gene phylogenetics and phylogenomics.</title>
        <authorList>
            <person name="Vandepol N."/>
            <person name="Liber J."/>
            <person name="Desiro A."/>
            <person name="Na H."/>
            <person name="Kennedy M."/>
            <person name="Barry K."/>
            <person name="Grigoriev I.V."/>
            <person name="Miller A.N."/>
            <person name="O'Donnell K."/>
            <person name="Stajich J.E."/>
            <person name="Bonito G."/>
        </authorList>
    </citation>
    <scope>NUCLEOTIDE SEQUENCE</scope>
    <source>
        <strain evidence="1">NRRL 28262</strain>
    </source>
</reference>
<dbReference type="AlphaFoldDB" id="A0AAD4DCN8"/>
<dbReference type="EMBL" id="JAAAIL010000581">
    <property type="protein sequence ID" value="KAG0274612.1"/>
    <property type="molecule type" value="Genomic_DNA"/>
</dbReference>
<dbReference type="InterPro" id="IPR027417">
    <property type="entry name" value="P-loop_NTPase"/>
</dbReference>
<dbReference type="Proteomes" id="UP001194580">
    <property type="component" value="Unassembled WGS sequence"/>
</dbReference>
<protein>
    <submittedName>
        <fullName evidence="1">Uncharacterized protein</fullName>
    </submittedName>
</protein>
<keyword evidence="2" id="KW-1185">Reference proteome</keyword>
<gene>
    <name evidence="1" type="ORF">BGZ95_009616</name>
</gene>